<organism evidence="1 2">
    <name type="scientific">Trifolium medium</name>
    <dbReference type="NCBI Taxonomy" id="97028"/>
    <lineage>
        <taxon>Eukaryota</taxon>
        <taxon>Viridiplantae</taxon>
        <taxon>Streptophyta</taxon>
        <taxon>Embryophyta</taxon>
        <taxon>Tracheophyta</taxon>
        <taxon>Spermatophyta</taxon>
        <taxon>Magnoliopsida</taxon>
        <taxon>eudicotyledons</taxon>
        <taxon>Gunneridae</taxon>
        <taxon>Pentapetalae</taxon>
        <taxon>rosids</taxon>
        <taxon>fabids</taxon>
        <taxon>Fabales</taxon>
        <taxon>Fabaceae</taxon>
        <taxon>Papilionoideae</taxon>
        <taxon>50 kb inversion clade</taxon>
        <taxon>NPAAA clade</taxon>
        <taxon>Hologalegina</taxon>
        <taxon>IRL clade</taxon>
        <taxon>Trifolieae</taxon>
        <taxon>Trifolium</taxon>
    </lineage>
</organism>
<dbReference type="Proteomes" id="UP000265520">
    <property type="component" value="Unassembled WGS sequence"/>
</dbReference>
<name>A0A392W520_9FABA</name>
<sequence length="37" mass="4118">RLLHDDQAVWKEVLKSKYGVGVVGRTELGVEYKPSCG</sequence>
<reference evidence="1 2" key="1">
    <citation type="journal article" date="2018" name="Front. Plant Sci.">
        <title>Red Clover (Trifolium pratense) and Zigzag Clover (T. medium) - A Picture of Genomic Similarities and Differences.</title>
        <authorList>
            <person name="Dluhosova J."/>
            <person name="Istvanek J."/>
            <person name="Nedelnik J."/>
            <person name="Repkova J."/>
        </authorList>
    </citation>
    <scope>NUCLEOTIDE SEQUENCE [LARGE SCALE GENOMIC DNA]</scope>
    <source>
        <strain evidence="2">cv. 10/8</strain>
        <tissue evidence="1">Leaf</tissue>
    </source>
</reference>
<accession>A0A392W520</accession>
<protein>
    <submittedName>
        <fullName evidence="1">Uncharacterized protein</fullName>
    </submittedName>
</protein>
<dbReference type="EMBL" id="LXQA011344554">
    <property type="protein sequence ID" value="MCI94005.1"/>
    <property type="molecule type" value="Genomic_DNA"/>
</dbReference>
<comment type="caution">
    <text evidence="1">The sequence shown here is derived from an EMBL/GenBank/DDBJ whole genome shotgun (WGS) entry which is preliminary data.</text>
</comment>
<evidence type="ECO:0000313" key="1">
    <source>
        <dbReference type="EMBL" id="MCI94005.1"/>
    </source>
</evidence>
<proteinExistence type="predicted"/>
<dbReference type="AlphaFoldDB" id="A0A392W520"/>
<keyword evidence="2" id="KW-1185">Reference proteome</keyword>
<evidence type="ECO:0000313" key="2">
    <source>
        <dbReference type="Proteomes" id="UP000265520"/>
    </source>
</evidence>
<feature type="non-terminal residue" evidence="1">
    <location>
        <position position="1"/>
    </location>
</feature>